<evidence type="ECO:0000259" key="4">
    <source>
        <dbReference type="Pfam" id="PF14432"/>
    </source>
</evidence>
<dbReference type="OrthoDB" id="1882346at2759"/>
<dbReference type="AlphaFoldDB" id="S8D466"/>
<dbReference type="GO" id="GO:0008270">
    <property type="term" value="F:zinc ion binding"/>
    <property type="evidence" value="ECO:0007669"/>
    <property type="project" value="InterPro"/>
</dbReference>
<name>S8D466_9LAMI</name>
<dbReference type="Gene3D" id="1.25.40.10">
    <property type="entry name" value="Tetratricopeptide repeat domain"/>
    <property type="match status" value="6"/>
</dbReference>
<dbReference type="GO" id="GO:0009451">
    <property type="term" value="P:RNA modification"/>
    <property type="evidence" value="ECO:0007669"/>
    <property type="project" value="InterPro"/>
</dbReference>
<dbReference type="PANTHER" id="PTHR47926">
    <property type="entry name" value="PENTATRICOPEPTIDE REPEAT-CONTAINING PROTEIN"/>
    <property type="match status" value="1"/>
</dbReference>
<dbReference type="Pfam" id="PF01535">
    <property type="entry name" value="PPR"/>
    <property type="match status" value="5"/>
</dbReference>
<feature type="domain" description="DYW" evidence="4">
    <location>
        <begin position="691"/>
        <end position="784"/>
    </location>
</feature>
<dbReference type="GO" id="GO:0003723">
    <property type="term" value="F:RNA binding"/>
    <property type="evidence" value="ECO:0007669"/>
    <property type="project" value="InterPro"/>
</dbReference>
<feature type="repeat" description="PPR" evidence="3">
    <location>
        <begin position="347"/>
        <end position="381"/>
    </location>
</feature>
<gene>
    <name evidence="5" type="ORF">M569_00546</name>
</gene>
<feature type="repeat" description="PPR" evidence="3">
    <location>
        <begin position="613"/>
        <end position="647"/>
    </location>
</feature>
<dbReference type="InterPro" id="IPR002885">
    <property type="entry name" value="PPR_rpt"/>
</dbReference>
<feature type="repeat" description="PPR" evidence="3">
    <location>
        <begin position="176"/>
        <end position="210"/>
    </location>
</feature>
<dbReference type="InterPro" id="IPR032867">
    <property type="entry name" value="DYW_dom"/>
</dbReference>
<dbReference type="Pfam" id="PF13041">
    <property type="entry name" value="PPR_2"/>
    <property type="match status" value="3"/>
</dbReference>
<keyword evidence="6" id="KW-1185">Reference proteome</keyword>
<proteinExistence type="inferred from homology"/>
<dbReference type="FunFam" id="1.25.40.10:FF:001093">
    <property type="entry name" value="Pentatricopeptide repeat-containing protein At2g34400"/>
    <property type="match status" value="1"/>
</dbReference>
<feature type="repeat" description="PPR" evidence="3">
    <location>
        <begin position="145"/>
        <end position="175"/>
    </location>
</feature>
<evidence type="ECO:0000313" key="5">
    <source>
        <dbReference type="EMBL" id="EPS74205.1"/>
    </source>
</evidence>
<feature type="repeat" description="PPR" evidence="3">
    <location>
        <begin position="514"/>
        <end position="548"/>
    </location>
</feature>
<organism evidence="5 6">
    <name type="scientific">Genlisea aurea</name>
    <dbReference type="NCBI Taxonomy" id="192259"/>
    <lineage>
        <taxon>Eukaryota</taxon>
        <taxon>Viridiplantae</taxon>
        <taxon>Streptophyta</taxon>
        <taxon>Embryophyta</taxon>
        <taxon>Tracheophyta</taxon>
        <taxon>Spermatophyta</taxon>
        <taxon>Magnoliopsida</taxon>
        <taxon>eudicotyledons</taxon>
        <taxon>Gunneridae</taxon>
        <taxon>Pentapetalae</taxon>
        <taxon>asterids</taxon>
        <taxon>lamiids</taxon>
        <taxon>Lamiales</taxon>
        <taxon>Lentibulariaceae</taxon>
        <taxon>Genlisea</taxon>
    </lineage>
</organism>
<dbReference type="Proteomes" id="UP000015453">
    <property type="component" value="Unassembled WGS sequence"/>
</dbReference>
<comment type="caution">
    <text evidence="5">The sequence shown here is derived from an EMBL/GenBank/DDBJ whole genome shotgun (WGS) entry which is preliminary data.</text>
</comment>
<evidence type="ECO:0000256" key="1">
    <source>
        <dbReference type="ARBA" id="ARBA00006643"/>
    </source>
</evidence>
<feature type="repeat" description="PPR" evidence="3">
    <location>
        <begin position="479"/>
        <end position="513"/>
    </location>
</feature>
<evidence type="ECO:0000313" key="6">
    <source>
        <dbReference type="Proteomes" id="UP000015453"/>
    </source>
</evidence>
<comment type="similarity">
    <text evidence="1">Belongs to the PPR family. PCMP-H subfamily.</text>
</comment>
<dbReference type="InterPro" id="IPR046960">
    <property type="entry name" value="PPR_At4g14850-like_plant"/>
</dbReference>
<keyword evidence="2" id="KW-0677">Repeat</keyword>
<evidence type="ECO:0000256" key="2">
    <source>
        <dbReference type="ARBA" id="ARBA00022737"/>
    </source>
</evidence>
<feature type="repeat" description="PPR" evidence="3">
    <location>
        <begin position="74"/>
        <end position="108"/>
    </location>
</feature>
<protein>
    <recommendedName>
        <fullName evidence="4">DYW domain-containing protein</fullName>
    </recommendedName>
</protein>
<accession>S8D466</accession>
<dbReference type="SUPFAM" id="SSF48452">
    <property type="entry name" value="TPR-like"/>
    <property type="match status" value="1"/>
</dbReference>
<dbReference type="PANTHER" id="PTHR47926:SF471">
    <property type="entry name" value="DYW DOMAIN-CONTAINING PROTEIN"/>
    <property type="match status" value="1"/>
</dbReference>
<reference evidence="5 6" key="1">
    <citation type="journal article" date="2013" name="BMC Genomics">
        <title>The miniature genome of a carnivorous plant Genlisea aurea contains a low number of genes and short non-coding sequences.</title>
        <authorList>
            <person name="Leushkin E.V."/>
            <person name="Sutormin R.A."/>
            <person name="Nabieva E.R."/>
            <person name="Penin A.A."/>
            <person name="Kondrashov A.S."/>
            <person name="Logacheva M.D."/>
        </authorList>
    </citation>
    <scope>NUCLEOTIDE SEQUENCE [LARGE SCALE GENOMIC DNA]</scope>
</reference>
<dbReference type="FunFam" id="1.25.40.10:FF:000343">
    <property type="entry name" value="Pentatricopeptide repeat-containing protein At3g58590"/>
    <property type="match status" value="1"/>
</dbReference>
<dbReference type="PROSITE" id="PS51375">
    <property type="entry name" value="PPR"/>
    <property type="match status" value="8"/>
</dbReference>
<dbReference type="EMBL" id="AUSU01000145">
    <property type="protein sequence ID" value="EPS74205.1"/>
    <property type="molecule type" value="Genomic_DNA"/>
</dbReference>
<dbReference type="InterPro" id="IPR011990">
    <property type="entry name" value="TPR-like_helical_dom_sf"/>
</dbReference>
<dbReference type="NCBIfam" id="TIGR00756">
    <property type="entry name" value="PPR"/>
    <property type="match status" value="5"/>
</dbReference>
<dbReference type="Pfam" id="PF20431">
    <property type="entry name" value="E_motif"/>
    <property type="match status" value="1"/>
</dbReference>
<dbReference type="InterPro" id="IPR046848">
    <property type="entry name" value="E_motif"/>
</dbReference>
<feature type="repeat" description="PPR" evidence="3">
    <location>
        <begin position="43"/>
        <end position="73"/>
    </location>
</feature>
<feature type="non-terminal residue" evidence="5">
    <location>
        <position position="1"/>
    </location>
</feature>
<dbReference type="Pfam" id="PF14432">
    <property type="entry name" value="DYW_deaminase"/>
    <property type="match status" value="1"/>
</dbReference>
<evidence type="ECO:0000256" key="3">
    <source>
        <dbReference type="PROSITE-ProRule" id="PRU00708"/>
    </source>
</evidence>
<sequence length="784" mass="87634">DSRALKTGFDIETGRHNFLLKSFLRRTQISKARQLFDRMPRKNTFSLNLLMSCYLKAGDLAHAQEIFDNMVEKTNVSWTILIGGYAKRQKHREAFYLYVQMFRTGMKPDHVTVATLLSGFDETSSTQKEVGQIHAHITRFGFGLDSAVSNSLLDSYFKCRSADSAVQLFDEMAETDLIAFNTMITGFAKEGLNEQALSLFSEMQHCGFRPSDFTLSALLRACGGSFDRGPWVHGLAIKLDFIGDVFVANALLDFYSKHDALEDMRKLFDEMPVLDGVSYNIVTMSYLLSGRRDEFLHLFRELQSSVFDGRNFPFAAMLSVASNEKDLEMGKQIHSQAIVTTAADEEGTQVGNALVDMYAKCGRFGEAETVFRKLCQKGSVAWTAMVSACVQQGLNDEALVQYKEMCRNDVFGDQATFATALKASANLAFLSVGKQLHCCIVRSGFVYAVFCGCALVDMYAKCGSHRDAVLVFESMPERNVISWNAMISAHAQNGDVDAAIISFREMTKSGVRPDHVTFLGVLTACSHSGRVEEAKEYFDSMVHVHGLPPSRKHYASLVDVLCRVGRFGEAEALMVDPDEIMWSSILNAARIHRNRDFAARAANALFEMDAIRDAASYVTMANVYAEAGEWQHMARVKKAMRDRGVRKVPAFSWVEVGRRVHVFSSNDTAHPMNGAIRRKLDDLGEEMERSGYVMDVSCALRNVDDDGTKAESLKHHSERMAIAFALIGTAEGMPILVVKNLRACSDCHEAVKVISRIVRREITVRDFSRFHHFKDGACSCNDFW</sequence>